<reference evidence="2 3" key="1">
    <citation type="submission" date="2019-06" db="EMBL/GenBank/DDBJ databases">
        <title>Psychrobacillus vulpis sp. nov., a new species isolated from feces of a red fox that inhabits in The Tablas de Daimiel Natural Park, Albacete, Spain.</title>
        <authorList>
            <person name="Rodriguez M."/>
            <person name="Reina J.C."/>
            <person name="Bejar V."/>
            <person name="Llamas I."/>
        </authorList>
    </citation>
    <scope>NUCLEOTIDE SEQUENCE [LARGE SCALE GENOMIC DNA]</scope>
    <source>
        <strain evidence="2 3">Z8</strain>
    </source>
</reference>
<dbReference type="Pfam" id="PF13439">
    <property type="entry name" value="Glyco_transf_4"/>
    <property type="match status" value="1"/>
</dbReference>
<dbReference type="Proteomes" id="UP000316626">
    <property type="component" value="Unassembled WGS sequence"/>
</dbReference>
<protein>
    <submittedName>
        <fullName evidence="2">Glycosyltransferase family 4 protein</fullName>
    </submittedName>
</protein>
<dbReference type="OrthoDB" id="9813214at2"/>
<comment type="caution">
    <text evidence="2">The sequence shown here is derived from an EMBL/GenBank/DDBJ whole genome shotgun (WGS) entry which is preliminary data.</text>
</comment>
<evidence type="ECO:0000313" key="2">
    <source>
        <dbReference type="EMBL" id="TQR21228.1"/>
    </source>
</evidence>
<dbReference type="AlphaFoldDB" id="A0A544TUU5"/>
<dbReference type="InterPro" id="IPR028098">
    <property type="entry name" value="Glyco_trans_4-like_N"/>
</dbReference>
<dbReference type="EMBL" id="VDGI01000002">
    <property type="protein sequence ID" value="TQR21228.1"/>
    <property type="molecule type" value="Genomic_DNA"/>
</dbReference>
<feature type="domain" description="Glycosyltransferase subfamily 4-like N-terminal" evidence="1">
    <location>
        <begin position="23"/>
        <end position="174"/>
    </location>
</feature>
<keyword evidence="3" id="KW-1185">Reference proteome</keyword>
<dbReference type="SUPFAM" id="SSF53756">
    <property type="entry name" value="UDP-Glycosyltransferase/glycogen phosphorylase"/>
    <property type="match status" value="1"/>
</dbReference>
<evidence type="ECO:0000259" key="1">
    <source>
        <dbReference type="Pfam" id="PF13439"/>
    </source>
</evidence>
<keyword evidence="2" id="KW-0808">Transferase</keyword>
<dbReference type="Gene3D" id="3.40.50.2000">
    <property type="entry name" value="Glycogen Phosphorylase B"/>
    <property type="match status" value="2"/>
</dbReference>
<organism evidence="2 3">
    <name type="scientific">Psychrobacillus vulpis</name>
    <dbReference type="NCBI Taxonomy" id="2325572"/>
    <lineage>
        <taxon>Bacteria</taxon>
        <taxon>Bacillati</taxon>
        <taxon>Bacillota</taxon>
        <taxon>Bacilli</taxon>
        <taxon>Bacillales</taxon>
        <taxon>Bacillaceae</taxon>
        <taxon>Psychrobacillus</taxon>
    </lineage>
</organism>
<dbReference type="GO" id="GO:0016740">
    <property type="term" value="F:transferase activity"/>
    <property type="evidence" value="ECO:0007669"/>
    <property type="project" value="UniProtKB-KW"/>
</dbReference>
<sequence length="360" mass="42090">MIGVNSILKIAYIVAEKLDKEHGVSKKILNQINFWKNEGHEVILFYFSNEFISPLFKKVKIEHIKYSTRLDFIFSNKGKKIVEDYNPDIVYFRYYLFTLSFYKILKHNKSVIEINSNDIEESRISYPYLSRLYLLCTRDLLLKQADGFITVTRELKSLVENYSSKISTIANGINEPFKEKKIMEKNEELHAIFIGSPNQKWHGIDKLIDLANHIPNCTFHIIGINNMDNPPNNFIQYGYMSQEEYLPILSKCNVGIGTLALHRKNMEEASPLKVREYLKNGLPIIIGYVDSDFAESTYPFILKLPNTDNNVSENINVIRNFILNSKDMKITKEEIECIFNENKEVKRLEFFENIIRQGKR</sequence>
<proteinExistence type="predicted"/>
<evidence type="ECO:0000313" key="3">
    <source>
        <dbReference type="Proteomes" id="UP000316626"/>
    </source>
</evidence>
<name>A0A544TUU5_9BACI</name>
<gene>
    <name evidence="2" type="ORF">FG384_03200</name>
</gene>
<accession>A0A544TUU5</accession>